<dbReference type="Pfam" id="PF25876">
    <property type="entry name" value="HH_MFP_RND"/>
    <property type="match status" value="1"/>
</dbReference>
<evidence type="ECO:0000256" key="2">
    <source>
        <dbReference type="ARBA" id="ARBA00009477"/>
    </source>
</evidence>
<dbReference type="PROSITE" id="PS51257">
    <property type="entry name" value="PROKAR_LIPOPROTEIN"/>
    <property type="match status" value="1"/>
</dbReference>
<dbReference type="InterPro" id="IPR058627">
    <property type="entry name" value="MdtA-like_C"/>
</dbReference>
<dbReference type="Proteomes" id="UP000533637">
    <property type="component" value="Unassembled WGS sequence"/>
</dbReference>
<keyword evidence="8" id="KW-1185">Reference proteome</keyword>
<dbReference type="Gene3D" id="2.40.420.20">
    <property type="match status" value="1"/>
</dbReference>
<dbReference type="SUPFAM" id="SSF111369">
    <property type="entry name" value="HlyD-like secretion proteins"/>
    <property type="match status" value="1"/>
</dbReference>
<dbReference type="NCBIfam" id="TIGR01730">
    <property type="entry name" value="RND_mfp"/>
    <property type="match status" value="1"/>
</dbReference>
<dbReference type="PANTHER" id="PTHR30158:SF23">
    <property type="entry name" value="MULTIDRUG RESISTANCE PROTEIN MEXA"/>
    <property type="match status" value="1"/>
</dbReference>
<comment type="subcellular location">
    <subcellularLocation>
        <location evidence="1">Cell envelope</location>
    </subcellularLocation>
</comment>
<dbReference type="Gene3D" id="1.10.287.470">
    <property type="entry name" value="Helix hairpin bin"/>
    <property type="match status" value="1"/>
</dbReference>
<dbReference type="Gene3D" id="2.40.50.100">
    <property type="match status" value="1"/>
</dbReference>
<dbReference type="InterPro" id="IPR006143">
    <property type="entry name" value="RND_pump_MFP"/>
</dbReference>
<evidence type="ECO:0000259" key="4">
    <source>
        <dbReference type="Pfam" id="PF25917"/>
    </source>
</evidence>
<evidence type="ECO:0000313" key="8">
    <source>
        <dbReference type="Proteomes" id="UP000533637"/>
    </source>
</evidence>
<gene>
    <name evidence="7" type="ORF">GGQ57_005080</name>
</gene>
<dbReference type="Pfam" id="PF25967">
    <property type="entry name" value="RND-MFP_C"/>
    <property type="match status" value="1"/>
</dbReference>
<evidence type="ECO:0000259" key="5">
    <source>
        <dbReference type="Pfam" id="PF25944"/>
    </source>
</evidence>
<dbReference type="InterPro" id="IPR058626">
    <property type="entry name" value="MdtA-like_b-barrel"/>
</dbReference>
<proteinExistence type="inferred from homology"/>
<feature type="domain" description="Multidrug resistance protein MdtA-like beta-barrel" evidence="5">
    <location>
        <begin position="203"/>
        <end position="286"/>
    </location>
</feature>
<dbReference type="InterPro" id="IPR058625">
    <property type="entry name" value="MdtA-like_BSH"/>
</dbReference>
<dbReference type="EMBL" id="JACHOC010000014">
    <property type="protein sequence ID" value="MBB4625133.1"/>
    <property type="molecule type" value="Genomic_DNA"/>
</dbReference>
<dbReference type="Pfam" id="PF25944">
    <property type="entry name" value="Beta-barrel_RND"/>
    <property type="match status" value="1"/>
</dbReference>
<evidence type="ECO:0000259" key="6">
    <source>
        <dbReference type="Pfam" id="PF25967"/>
    </source>
</evidence>
<protein>
    <submittedName>
        <fullName evidence="7">Membrane fusion protein (Multidrug efflux system)</fullName>
    </submittedName>
</protein>
<accession>A0ABR6KUP8</accession>
<name>A0ABR6KUP8_9BACT</name>
<sequence>MKNLSQFITILCFMFLISCKNKQEGEFHQAYPVLTVTSAPAEIKESYSASIRGRQDIEIYPQVSGTIFRLCVQEGEKVKKGETLFVIDPVPYQAALRTATANVHAAQAQVETARLTYESKQELFRENVISEYELSTARNALSVANAGLEQARAQEVNARNSLSYTEVKSPSDGIVGILPYRTGALVNPSMAQPLTTVSDNSQMYVYFSMTENRLRALIRQYGSPDETIKQMPSIELQLNDGSLYEENGYIESISGVINQQTGTVSVRSVFPNENRMLFSGGIGNVVIPYKMDDVIVIPQSATYELQDKVFAYKVQENGKLSAVQLQLEKLNDGTDYIVRSGLQPGDRIVSEGVGLLQDGMEILVKETEKQ</sequence>
<dbReference type="PANTHER" id="PTHR30158">
    <property type="entry name" value="ACRA/E-RELATED COMPONENT OF DRUG EFFLUX TRANSPORTER"/>
    <property type="match status" value="1"/>
</dbReference>
<organism evidence="7 8">
    <name type="scientific">Parabacteroides faecis</name>
    <dbReference type="NCBI Taxonomy" id="1217282"/>
    <lineage>
        <taxon>Bacteria</taxon>
        <taxon>Pseudomonadati</taxon>
        <taxon>Bacteroidota</taxon>
        <taxon>Bacteroidia</taxon>
        <taxon>Bacteroidales</taxon>
        <taxon>Tannerellaceae</taxon>
        <taxon>Parabacteroides</taxon>
    </lineage>
</organism>
<dbReference type="Pfam" id="PF25917">
    <property type="entry name" value="BSH_RND"/>
    <property type="match status" value="1"/>
</dbReference>
<reference evidence="7 8" key="1">
    <citation type="submission" date="2020-08" db="EMBL/GenBank/DDBJ databases">
        <title>Genomic Encyclopedia of Type Strains, Phase IV (KMG-IV): sequencing the most valuable type-strain genomes for metagenomic binning, comparative biology and taxonomic classification.</title>
        <authorList>
            <person name="Goeker M."/>
        </authorList>
    </citation>
    <scope>NUCLEOTIDE SEQUENCE [LARGE SCALE GENOMIC DNA]</scope>
    <source>
        <strain evidence="7 8">DSM 102983</strain>
    </source>
</reference>
<feature type="domain" description="Multidrug resistance protein MdtA-like C-terminal permuted SH3" evidence="6">
    <location>
        <begin position="293"/>
        <end position="353"/>
    </location>
</feature>
<dbReference type="Gene3D" id="2.40.30.170">
    <property type="match status" value="1"/>
</dbReference>
<feature type="domain" description="Multidrug resistance protein MdtA-like barrel-sandwich hybrid" evidence="4">
    <location>
        <begin position="57"/>
        <end position="197"/>
    </location>
</feature>
<dbReference type="InterPro" id="IPR058624">
    <property type="entry name" value="MdtA-like_HH"/>
</dbReference>
<comment type="similarity">
    <text evidence="2">Belongs to the membrane fusion protein (MFP) (TC 8.A.1) family.</text>
</comment>
<comment type="caution">
    <text evidence="7">The sequence shown here is derived from an EMBL/GenBank/DDBJ whole genome shotgun (WGS) entry which is preliminary data.</text>
</comment>
<evidence type="ECO:0000313" key="7">
    <source>
        <dbReference type="EMBL" id="MBB4625133.1"/>
    </source>
</evidence>
<evidence type="ECO:0000259" key="3">
    <source>
        <dbReference type="Pfam" id="PF25876"/>
    </source>
</evidence>
<evidence type="ECO:0000256" key="1">
    <source>
        <dbReference type="ARBA" id="ARBA00004196"/>
    </source>
</evidence>
<feature type="domain" description="Multidrug resistance protein MdtA-like alpha-helical hairpin" evidence="3">
    <location>
        <begin position="96"/>
        <end position="165"/>
    </location>
</feature>